<accession>A0A418R2I6</accession>
<dbReference type="NCBIfam" id="NF041518">
    <property type="entry name" value="choice_anch_Q"/>
    <property type="match status" value="1"/>
</dbReference>
<reference evidence="1 2" key="2">
    <citation type="submission" date="2019-01" db="EMBL/GenBank/DDBJ databases">
        <title>Hymenobacter humicola sp. nov., isolated from soils in Antarctica.</title>
        <authorList>
            <person name="Sedlacek I."/>
            <person name="Holochova P."/>
            <person name="Kralova S."/>
            <person name="Pantucek R."/>
            <person name="Stankova E."/>
            <person name="Vrbovska V."/>
            <person name="Kristofova L."/>
            <person name="Svec P."/>
            <person name="Busse H.-J."/>
        </authorList>
    </citation>
    <scope>NUCLEOTIDE SEQUENCE [LARGE SCALE GENOMIC DNA]</scope>
    <source>
        <strain evidence="1 2">CCM 8852</strain>
    </source>
</reference>
<dbReference type="InterPro" id="IPR059226">
    <property type="entry name" value="Choice_anch_Q_dom"/>
</dbReference>
<name>A0A418R2I6_9BACT</name>
<dbReference type="Proteomes" id="UP000284250">
    <property type="component" value="Unassembled WGS sequence"/>
</dbReference>
<dbReference type="OrthoDB" id="1111178at2"/>
<evidence type="ECO:0008006" key="3">
    <source>
        <dbReference type="Google" id="ProtNLM"/>
    </source>
</evidence>
<organism evidence="1 2">
    <name type="scientific">Hymenobacter rubripertinctus</name>
    <dbReference type="NCBI Taxonomy" id="2029981"/>
    <lineage>
        <taxon>Bacteria</taxon>
        <taxon>Pseudomonadati</taxon>
        <taxon>Bacteroidota</taxon>
        <taxon>Cytophagia</taxon>
        <taxon>Cytophagales</taxon>
        <taxon>Hymenobacteraceae</taxon>
        <taxon>Hymenobacter</taxon>
    </lineage>
</organism>
<protein>
    <recommendedName>
        <fullName evidence="3">Right-handed parallel beta-helix repeat-containing protein</fullName>
    </recommendedName>
</protein>
<dbReference type="SUPFAM" id="SSF51126">
    <property type="entry name" value="Pectin lyase-like"/>
    <property type="match status" value="1"/>
</dbReference>
<proteinExistence type="predicted"/>
<comment type="caution">
    <text evidence="1">The sequence shown here is derived from an EMBL/GenBank/DDBJ whole genome shotgun (WGS) entry which is preliminary data.</text>
</comment>
<dbReference type="RefSeq" id="WP_119655135.1">
    <property type="nucleotide sequence ID" value="NZ_JBHUOI010000008.1"/>
</dbReference>
<dbReference type="EMBL" id="QYCN01000008">
    <property type="protein sequence ID" value="RIY11616.1"/>
    <property type="molecule type" value="Genomic_DNA"/>
</dbReference>
<dbReference type="AlphaFoldDB" id="A0A418R2I6"/>
<reference evidence="1 2" key="1">
    <citation type="submission" date="2018-09" db="EMBL/GenBank/DDBJ databases">
        <authorList>
            <person name="Zeman M."/>
            <person name="Pardy F."/>
        </authorList>
    </citation>
    <scope>NUCLEOTIDE SEQUENCE [LARGE SCALE GENOMIC DNA]</scope>
    <source>
        <strain evidence="1 2">CCM 8852</strain>
    </source>
</reference>
<evidence type="ECO:0000313" key="2">
    <source>
        <dbReference type="Proteomes" id="UP000284250"/>
    </source>
</evidence>
<dbReference type="InterPro" id="IPR011050">
    <property type="entry name" value="Pectin_lyase_fold/virulence"/>
</dbReference>
<evidence type="ECO:0000313" key="1">
    <source>
        <dbReference type="EMBL" id="RIY11616.1"/>
    </source>
</evidence>
<gene>
    <name evidence="1" type="ORF">D0T11_07345</name>
</gene>
<sequence>MRFLLPLLLVLSALVTVLLPGCEPKEDLLTTDSSAKLEFSLDTVKFDTVFVSVGTVSKRLWVYNRNARAVRVAEISLQSRPGATYSLLVNGDAGLTLRDVEIRGQDSLLVLVRATIDPTPTALKPFLVVDDLRFRTNGNEQAVKVLSYGQNAYFHDGEQIKRNTIWKADKPHVIYNSVLVDSAVTLTIEAGARIYSHAGSFLVVRGQLLCNPTYQPTGAIKPDDRNIVRFLGDRREEFYSEVPGQWGGLEFDASSHDNVLRFTQIKNSAFGLLIFNPFNRQPHPSVRVENAEFRNISSLNGGYFLEGAALLGLSGDFRVQNTLITNCEQYAVFGVQGSQLQLDYCTIANYTQNNRLKPSVLLAAAIEINGKQQPPVAPVLLMRNSIVWGNMRDGEELEFVDGDQYPSAISIRNSVLKTKKYEKAGPLNQQQNGNILNPVEGPNYLFKSTPLRFRGKTLDFQLDTLSPASNKALPLPALTTDLLNRPRNPTTPDIGAYERVNP</sequence>
<keyword evidence="2" id="KW-1185">Reference proteome</keyword>